<name>A0A6I9SIZ1_ELAGV</name>
<evidence type="ECO:0000256" key="1">
    <source>
        <dbReference type="SAM" id="MobiDB-lite"/>
    </source>
</evidence>
<accession>A0A6I9SIZ1</accession>
<evidence type="ECO:0000259" key="2">
    <source>
        <dbReference type="PROSITE" id="PS50030"/>
    </source>
</evidence>
<dbReference type="Gene3D" id="1.10.260.100">
    <property type="match status" value="1"/>
</dbReference>
<dbReference type="SMART" id="SM00727">
    <property type="entry name" value="STI1"/>
    <property type="match status" value="4"/>
</dbReference>
<feature type="domain" description="UBA" evidence="2">
    <location>
        <begin position="495"/>
        <end position="539"/>
    </location>
</feature>
<proteinExistence type="predicted"/>
<dbReference type="FunFam" id="1.10.8.10:FF:000042">
    <property type="entry name" value="Ubiquitin domain-containing protein DSK2b"/>
    <property type="match status" value="1"/>
</dbReference>
<dbReference type="SUPFAM" id="SSF54236">
    <property type="entry name" value="Ubiquitin-like"/>
    <property type="match status" value="1"/>
</dbReference>
<dbReference type="InterPro" id="IPR000626">
    <property type="entry name" value="Ubiquitin-like_dom"/>
</dbReference>
<dbReference type="FunFam" id="3.10.20.90:FF:000183">
    <property type="entry name" value="Ubiquitin domain-containing protein DSK2b"/>
    <property type="match status" value="1"/>
</dbReference>
<feature type="region of interest" description="Disordered" evidence="1">
    <location>
        <begin position="448"/>
        <end position="467"/>
    </location>
</feature>
<dbReference type="GO" id="GO:0005829">
    <property type="term" value="C:cytosol"/>
    <property type="evidence" value="ECO:0007669"/>
    <property type="project" value="TreeGrafter"/>
</dbReference>
<gene>
    <name evidence="5" type="primary">LOC105061536</name>
</gene>
<feature type="compositionally biased region" description="Polar residues" evidence="1">
    <location>
        <begin position="297"/>
        <end position="309"/>
    </location>
</feature>
<feature type="region of interest" description="Disordered" evidence="1">
    <location>
        <begin position="288"/>
        <end position="345"/>
    </location>
</feature>
<dbReference type="InterPro" id="IPR029071">
    <property type="entry name" value="Ubiquitin-like_domsf"/>
</dbReference>
<dbReference type="OrthoDB" id="267397at2759"/>
<dbReference type="GO" id="GO:0006511">
    <property type="term" value="P:ubiquitin-dependent protein catabolic process"/>
    <property type="evidence" value="ECO:0007669"/>
    <property type="project" value="TreeGrafter"/>
</dbReference>
<sequence length="542" mass="57269">MGADGDSGDAGDTCAADRGGSATVHIRCSNGSKFSVQTSLDSTVEAFKAVVAGSCDVPAEQQRLIYKGRILKDDQTLASYGVESDHTIHLVRGAAPSSANTAASNLGASRTSNEGSGPGGAGFGGSLFPGLGANGLAGLGGSGLSGLGFPELDQVQRQLTQNPSMMREIMNMPAIQNLMNNPDLMRNIIMSNPQMREIIDRNPDLAHILNDPSTLRQTLEAARNPEIMREMMRNTDRAMSNIESSPEGFNMLRRMYETVQEPFLNATTMAGDNDMGSNPFAALLGNQGAAHNRDRSPNPSATGSESVAGSPSPNTNPLPNPWGGNSGGGQPVNTRSTPASDARAPGIAGLGGLGLPDLERMVGGGQDSTLLSQFMQNPAIMQMVQSLLSDPQYMNQILNFNPHMRGLLESNTQLRDMLQNPEFLRQLTSPETMQQLLSFQQSLLSRIGQQQLSQEQNQTGGGTGTPNNAGLELLMNMFGGLGAGGLGVPDNSNVPPEELYATQLSQLQEMGFFDTQENIRALSATAGNVHAAVERLLGNLGQ</sequence>
<dbReference type="PROSITE" id="PS50053">
    <property type="entry name" value="UBIQUITIN_2"/>
    <property type="match status" value="1"/>
</dbReference>
<feature type="region of interest" description="Disordered" evidence="1">
    <location>
        <begin position="99"/>
        <end position="121"/>
    </location>
</feature>
<feature type="domain" description="Ubiquitin-like" evidence="3">
    <location>
        <begin position="22"/>
        <end position="91"/>
    </location>
</feature>
<dbReference type="InterPro" id="IPR009060">
    <property type="entry name" value="UBA-like_sf"/>
</dbReference>
<dbReference type="PANTHER" id="PTHR10677:SF3">
    <property type="entry name" value="FI07626P-RELATED"/>
    <property type="match status" value="1"/>
</dbReference>
<protein>
    <submittedName>
        <fullName evidence="5">Ubiquitin domain-containing protein DSK2b isoform X1</fullName>
    </submittedName>
</protein>
<dbReference type="PROSITE" id="PS50030">
    <property type="entry name" value="UBA"/>
    <property type="match status" value="1"/>
</dbReference>
<keyword evidence="4" id="KW-1185">Reference proteome</keyword>
<dbReference type="Pfam" id="PF00627">
    <property type="entry name" value="UBA"/>
    <property type="match status" value="1"/>
</dbReference>
<evidence type="ECO:0000259" key="3">
    <source>
        <dbReference type="PROSITE" id="PS50053"/>
    </source>
</evidence>
<dbReference type="CDD" id="cd16106">
    <property type="entry name" value="Ubl_Dsk2p_like"/>
    <property type="match status" value="1"/>
</dbReference>
<dbReference type="InterPro" id="IPR015496">
    <property type="entry name" value="Ubiquilin"/>
</dbReference>
<dbReference type="InterPro" id="IPR006636">
    <property type="entry name" value="STI1_HS-bd"/>
</dbReference>
<evidence type="ECO:0000313" key="5">
    <source>
        <dbReference type="RefSeq" id="XP_010943916.1"/>
    </source>
</evidence>
<dbReference type="PANTHER" id="PTHR10677">
    <property type="entry name" value="UBIQUILIN"/>
    <property type="match status" value="1"/>
</dbReference>
<dbReference type="GO" id="GO:0005634">
    <property type="term" value="C:nucleus"/>
    <property type="evidence" value="ECO:0007669"/>
    <property type="project" value="UniProtKB-ARBA"/>
</dbReference>
<dbReference type="GO" id="GO:0031593">
    <property type="term" value="F:polyubiquitin modification-dependent protein binding"/>
    <property type="evidence" value="ECO:0007669"/>
    <property type="project" value="TreeGrafter"/>
</dbReference>
<dbReference type="InParanoid" id="A0A6I9SIZ1"/>
<dbReference type="SUPFAM" id="SSF46934">
    <property type="entry name" value="UBA-like"/>
    <property type="match status" value="1"/>
</dbReference>
<dbReference type="FunFam" id="1.10.260.100:FF:000005">
    <property type="entry name" value="Ubiquitin domain-containing protein DSK2b"/>
    <property type="match status" value="1"/>
</dbReference>
<dbReference type="SMART" id="SM00165">
    <property type="entry name" value="UBA"/>
    <property type="match status" value="1"/>
</dbReference>
<dbReference type="SMART" id="SM00213">
    <property type="entry name" value="UBQ"/>
    <property type="match status" value="1"/>
</dbReference>
<dbReference type="FunCoup" id="A0A6I9SIZ1">
    <property type="interactions" value="4076"/>
</dbReference>
<dbReference type="RefSeq" id="XP_010943916.1">
    <property type="nucleotide sequence ID" value="XM_010945614.3"/>
</dbReference>
<dbReference type="Pfam" id="PF23195">
    <property type="entry name" value="UBQLN1"/>
    <property type="match status" value="2"/>
</dbReference>
<feature type="compositionally biased region" description="Polar residues" evidence="1">
    <location>
        <begin position="448"/>
        <end position="458"/>
    </location>
</feature>
<dbReference type="Pfam" id="PF00240">
    <property type="entry name" value="ubiquitin"/>
    <property type="match status" value="1"/>
</dbReference>
<dbReference type="AlphaFoldDB" id="A0A6I9SIZ1"/>
<organism evidence="4 5">
    <name type="scientific">Elaeis guineensis var. tenera</name>
    <name type="common">Oil palm</name>
    <dbReference type="NCBI Taxonomy" id="51953"/>
    <lineage>
        <taxon>Eukaryota</taxon>
        <taxon>Viridiplantae</taxon>
        <taxon>Streptophyta</taxon>
        <taxon>Embryophyta</taxon>
        <taxon>Tracheophyta</taxon>
        <taxon>Spermatophyta</taxon>
        <taxon>Magnoliopsida</taxon>
        <taxon>Liliopsida</taxon>
        <taxon>Arecaceae</taxon>
        <taxon>Arecoideae</taxon>
        <taxon>Cocoseae</taxon>
        <taxon>Elaeidinae</taxon>
        <taxon>Elaeis</taxon>
    </lineage>
</organism>
<reference evidence="5" key="1">
    <citation type="submission" date="2025-08" db="UniProtKB">
        <authorList>
            <consortium name="RefSeq"/>
        </authorList>
    </citation>
    <scope>IDENTIFICATION</scope>
</reference>
<dbReference type="Proteomes" id="UP000504607">
    <property type="component" value="Unplaced"/>
</dbReference>
<dbReference type="Gene3D" id="3.10.20.90">
    <property type="entry name" value="Phosphatidylinositol 3-kinase Catalytic Subunit, Chain A, domain 1"/>
    <property type="match status" value="1"/>
</dbReference>
<dbReference type="InterPro" id="IPR015940">
    <property type="entry name" value="UBA"/>
</dbReference>
<evidence type="ECO:0000313" key="4">
    <source>
        <dbReference type="Proteomes" id="UP000504607"/>
    </source>
</evidence>
<dbReference type="Gene3D" id="1.10.8.10">
    <property type="entry name" value="DNA helicase RuvA subunit, C-terminal domain"/>
    <property type="match status" value="1"/>
</dbReference>
<dbReference type="CDD" id="cd14399">
    <property type="entry name" value="UBA_PLICs"/>
    <property type="match status" value="1"/>
</dbReference>